<comment type="caution">
    <text evidence="2">The sequence shown here is derived from an EMBL/GenBank/DDBJ whole genome shotgun (WGS) entry which is preliminary data.</text>
</comment>
<evidence type="ECO:0000313" key="3">
    <source>
        <dbReference type="Proteomes" id="UP001308005"/>
    </source>
</evidence>
<dbReference type="RefSeq" id="WP_324693372.1">
    <property type="nucleotide sequence ID" value="NZ_JAYMYJ010000030.1"/>
</dbReference>
<proteinExistence type="predicted"/>
<gene>
    <name evidence="2" type="ORF">VSS37_03990</name>
</gene>
<organism evidence="2 3">
    <name type="scientific">Candidatus Thiothrix phosphatis</name>
    <dbReference type="NCBI Taxonomy" id="3112415"/>
    <lineage>
        <taxon>Bacteria</taxon>
        <taxon>Pseudomonadati</taxon>
        <taxon>Pseudomonadota</taxon>
        <taxon>Gammaproteobacteria</taxon>
        <taxon>Thiotrichales</taxon>
        <taxon>Thiotrichaceae</taxon>
        <taxon>Thiothrix</taxon>
    </lineage>
</organism>
<sequence>MESIVNEARALRVIFQNVDTACSELHKPQPRSKKGAGSERVCQGNAQWLDGLELPVPVLDSASGYATYYLMLAQDGAVELSRPVVRKGKFDAYIERLFLLSGDDPLDSGSFDGQSTETGGQWDIEPEVTRKK</sequence>
<keyword evidence="3" id="KW-1185">Reference proteome</keyword>
<reference evidence="2 3" key="2">
    <citation type="submission" date="2024-01" db="EMBL/GenBank/DDBJ databases">
        <authorList>
            <person name="Xie X."/>
        </authorList>
    </citation>
    <scope>NUCLEOTIDE SEQUENCE [LARGE SCALE GENOMIC DNA]</scope>
    <source>
        <strain evidence="2">SCUT-1</strain>
    </source>
</reference>
<reference evidence="3" key="1">
    <citation type="submission" date="2023-07" db="EMBL/GenBank/DDBJ databases">
        <title>The carbon used by Thiothrix.</title>
        <authorList>
            <person name="Chen L."/>
        </authorList>
    </citation>
    <scope>NUCLEOTIDE SEQUENCE [LARGE SCALE GENOMIC DNA]</scope>
</reference>
<accession>A0ABU6CVQ1</accession>
<name>A0ABU6CVQ1_9GAMM</name>
<protein>
    <submittedName>
        <fullName evidence="2">Uncharacterized protein</fullName>
    </submittedName>
</protein>
<dbReference type="EMBL" id="JAYMYJ010000030">
    <property type="protein sequence ID" value="MEB4590133.1"/>
    <property type="molecule type" value="Genomic_DNA"/>
</dbReference>
<feature type="region of interest" description="Disordered" evidence="1">
    <location>
        <begin position="103"/>
        <end position="132"/>
    </location>
</feature>
<evidence type="ECO:0000256" key="1">
    <source>
        <dbReference type="SAM" id="MobiDB-lite"/>
    </source>
</evidence>
<dbReference type="Proteomes" id="UP001308005">
    <property type="component" value="Unassembled WGS sequence"/>
</dbReference>
<evidence type="ECO:0000313" key="2">
    <source>
        <dbReference type="EMBL" id="MEB4590133.1"/>
    </source>
</evidence>